<keyword evidence="4" id="KW-1185">Reference proteome</keyword>
<feature type="domain" description="Peptidase C14 caspase" evidence="2">
    <location>
        <begin position="31"/>
        <end position="288"/>
    </location>
</feature>
<dbReference type="PANTHER" id="PTHR48104:SF30">
    <property type="entry name" value="METACASPASE-1"/>
    <property type="match status" value="1"/>
</dbReference>
<gene>
    <name evidence="3" type="ORF">GFSPODELE1_LOCUS2386</name>
</gene>
<evidence type="ECO:0000259" key="2">
    <source>
        <dbReference type="Pfam" id="PF00656"/>
    </source>
</evidence>
<protein>
    <recommendedName>
        <fullName evidence="2">Peptidase C14 caspase domain-containing protein</fullName>
    </recommendedName>
</protein>
<evidence type="ECO:0000313" key="4">
    <source>
        <dbReference type="Proteomes" id="UP001497453"/>
    </source>
</evidence>
<name>A0ABP1CW51_9APHY</name>
<dbReference type="EMBL" id="OZ037954">
    <property type="protein sequence ID" value="CAL1698894.1"/>
    <property type="molecule type" value="Genomic_DNA"/>
</dbReference>
<dbReference type="InterPro" id="IPR011600">
    <property type="entry name" value="Pept_C14_caspase"/>
</dbReference>
<dbReference type="PANTHER" id="PTHR48104">
    <property type="entry name" value="METACASPASE-4"/>
    <property type="match status" value="1"/>
</dbReference>
<proteinExistence type="inferred from homology"/>
<comment type="similarity">
    <text evidence="1">Belongs to the peptidase C14B family.</text>
</comment>
<dbReference type="Pfam" id="PF00656">
    <property type="entry name" value="Peptidase_C14"/>
    <property type="match status" value="1"/>
</dbReference>
<dbReference type="Gene3D" id="3.40.50.12660">
    <property type="match status" value="2"/>
</dbReference>
<evidence type="ECO:0000313" key="3">
    <source>
        <dbReference type="EMBL" id="CAL1698894.1"/>
    </source>
</evidence>
<dbReference type="InterPro" id="IPR050452">
    <property type="entry name" value="Metacaspase"/>
</dbReference>
<reference evidence="4" key="1">
    <citation type="submission" date="2024-04" db="EMBL/GenBank/DDBJ databases">
        <authorList>
            <person name="Shaw F."/>
            <person name="Minotto A."/>
        </authorList>
    </citation>
    <scope>NUCLEOTIDE SEQUENCE [LARGE SCALE GENOMIC DNA]</scope>
</reference>
<dbReference type="Proteomes" id="UP001497453">
    <property type="component" value="Chromosome 11"/>
</dbReference>
<accession>A0ABP1CW51</accession>
<sequence>MMRDKPGTDRGLLPLHDNIVEQVCKSGAAVRPGDSVVLHYAGHGDQLNAHPDSEESDGMDENMVPMDHGGCQDRFLRDNWLKKSLVAKIPTGAKLTMIFDCCHSGTMADLKHRTCNRVRLWKLTNVASALKTFTPGSSKARRARIAASRWKILRAVHKGKCAVVLTHSSSTNFISTVMTVSHEGAGKITTKNAVSTGTSLAPLSLSKFSPIFKPTTNARKISPSIHDPVINQIANIPKLQRSRSTFSRRQKWPKCRGSCSPRTVRKQDVISLSACRDHEQTMENDAGLSLSQVSIRILRNQPDITYKQLMRQIICEVYKVVDVIHDFKHGLTPSRQNSLPDECKDSIRNGSGPRGTISCTTAARRVYGWRPQLASQEPVDMNKPFSLLVDGSSRPTY</sequence>
<evidence type="ECO:0000256" key="1">
    <source>
        <dbReference type="ARBA" id="ARBA00009005"/>
    </source>
</evidence>
<organism evidence="3 4">
    <name type="scientific">Somion occarium</name>
    <dbReference type="NCBI Taxonomy" id="3059160"/>
    <lineage>
        <taxon>Eukaryota</taxon>
        <taxon>Fungi</taxon>
        <taxon>Dikarya</taxon>
        <taxon>Basidiomycota</taxon>
        <taxon>Agaricomycotina</taxon>
        <taxon>Agaricomycetes</taxon>
        <taxon>Polyporales</taxon>
        <taxon>Cerrenaceae</taxon>
        <taxon>Somion</taxon>
    </lineage>
</organism>